<gene>
    <name evidence="1" type="ORF">AFUS01_LOCUS37778</name>
</gene>
<reference evidence="1" key="1">
    <citation type="submission" date="2021-06" db="EMBL/GenBank/DDBJ databases">
        <authorList>
            <person name="Hodson N. C."/>
            <person name="Mongue J. A."/>
            <person name="Jaron S. K."/>
        </authorList>
    </citation>
    <scope>NUCLEOTIDE SEQUENCE</scope>
</reference>
<evidence type="ECO:0000313" key="1">
    <source>
        <dbReference type="EMBL" id="CAG7827817.1"/>
    </source>
</evidence>
<dbReference type="AlphaFoldDB" id="A0A8J2PFP9"/>
<feature type="non-terminal residue" evidence="1">
    <location>
        <position position="1"/>
    </location>
</feature>
<keyword evidence="2" id="KW-1185">Reference proteome</keyword>
<organism evidence="1 2">
    <name type="scientific">Allacma fusca</name>
    <dbReference type="NCBI Taxonomy" id="39272"/>
    <lineage>
        <taxon>Eukaryota</taxon>
        <taxon>Metazoa</taxon>
        <taxon>Ecdysozoa</taxon>
        <taxon>Arthropoda</taxon>
        <taxon>Hexapoda</taxon>
        <taxon>Collembola</taxon>
        <taxon>Symphypleona</taxon>
        <taxon>Sminthuridae</taxon>
        <taxon>Allacma</taxon>
    </lineage>
</organism>
<comment type="caution">
    <text evidence="1">The sequence shown here is derived from an EMBL/GenBank/DDBJ whole genome shotgun (WGS) entry which is preliminary data.</text>
</comment>
<protein>
    <submittedName>
        <fullName evidence="1">Uncharacterized protein</fullName>
    </submittedName>
</protein>
<dbReference type="Proteomes" id="UP000708208">
    <property type="component" value="Unassembled WGS sequence"/>
</dbReference>
<dbReference type="PANTHER" id="PTHR18934:SF113">
    <property type="entry name" value="ATP-DEPENDENT RNA HELICASE TDRD9"/>
    <property type="match status" value="1"/>
</dbReference>
<dbReference type="EMBL" id="CAJVCH010544991">
    <property type="protein sequence ID" value="CAG7827817.1"/>
    <property type="molecule type" value="Genomic_DNA"/>
</dbReference>
<accession>A0A8J2PFP9</accession>
<proteinExistence type="predicted"/>
<dbReference type="GO" id="GO:0003723">
    <property type="term" value="F:RNA binding"/>
    <property type="evidence" value="ECO:0007669"/>
    <property type="project" value="TreeGrafter"/>
</dbReference>
<dbReference type="GO" id="GO:0004386">
    <property type="term" value="F:helicase activity"/>
    <property type="evidence" value="ECO:0007669"/>
    <property type="project" value="TreeGrafter"/>
</dbReference>
<feature type="non-terminal residue" evidence="1">
    <location>
        <position position="129"/>
    </location>
</feature>
<sequence>DIVYVIDFCLTKSNCVDARTNFNCLRLCWASISQCIQRAGRSGRVRDGKVYRMIPKKTYAQLEQDAKPDMLKSALESVVLQVKYFDMGSPKDILCLALDPPEISGIERAVSNLKEVGAMTVMTTVDNRL</sequence>
<dbReference type="OrthoDB" id="66977at2759"/>
<dbReference type="PANTHER" id="PTHR18934">
    <property type="entry name" value="ATP-DEPENDENT RNA HELICASE"/>
    <property type="match status" value="1"/>
</dbReference>
<evidence type="ECO:0000313" key="2">
    <source>
        <dbReference type="Proteomes" id="UP000708208"/>
    </source>
</evidence>
<name>A0A8J2PFP9_9HEXA</name>